<dbReference type="GO" id="GO:0004674">
    <property type="term" value="F:protein serine/threonine kinase activity"/>
    <property type="evidence" value="ECO:0007669"/>
    <property type="project" value="UniProtKB-EC"/>
</dbReference>
<dbReference type="InterPro" id="IPR011009">
    <property type="entry name" value="Kinase-like_dom_sf"/>
</dbReference>
<feature type="compositionally biased region" description="Polar residues" evidence="6">
    <location>
        <begin position="1"/>
        <end position="13"/>
    </location>
</feature>
<dbReference type="OrthoDB" id="6111975at2"/>
<reference evidence="8 9" key="1">
    <citation type="submission" date="2019-02" db="EMBL/GenBank/DDBJ databases">
        <title>Deep-cultivation of Planctomycetes and their phenomic and genomic characterization uncovers novel biology.</title>
        <authorList>
            <person name="Wiegand S."/>
            <person name="Jogler M."/>
            <person name="Boedeker C."/>
            <person name="Pinto D."/>
            <person name="Vollmers J."/>
            <person name="Rivas-Marin E."/>
            <person name="Kohn T."/>
            <person name="Peeters S.H."/>
            <person name="Heuer A."/>
            <person name="Rast P."/>
            <person name="Oberbeckmann S."/>
            <person name="Bunk B."/>
            <person name="Jeske O."/>
            <person name="Meyerdierks A."/>
            <person name="Storesund J.E."/>
            <person name="Kallscheuer N."/>
            <person name="Luecker S."/>
            <person name="Lage O.M."/>
            <person name="Pohl T."/>
            <person name="Merkel B.J."/>
            <person name="Hornburger P."/>
            <person name="Mueller R.-W."/>
            <person name="Bruemmer F."/>
            <person name="Labrenz M."/>
            <person name="Spormann A.M."/>
            <person name="Op den Camp H."/>
            <person name="Overmann J."/>
            <person name="Amann R."/>
            <person name="Jetten M.S.M."/>
            <person name="Mascher T."/>
            <person name="Medema M.H."/>
            <person name="Devos D.P."/>
            <person name="Kaster A.-K."/>
            <person name="Ovreas L."/>
            <person name="Rohde M."/>
            <person name="Galperin M.Y."/>
            <person name="Jogler C."/>
        </authorList>
    </citation>
    <scope>NUCLEOTIDE SEQUENCE [LARGE SCALE GENOMIC DNA]</scope>
    <source>
        <strain evidence="8 9">Pan189</strain>
    </source>
</reference>
<dbReference type="Gene3D" id="1.10.510.10">
    <property type="entry name" value="Transferase(Phosphotransferase) domain 1"/>
    <property type="match status" value="1"/>
</dbReference>
<feature type="region of interest" description="Disordered" evidence="6">
    <location>
        <begin position="423"/>
        <end position="498"/>
    </location>
</feature>
<feature type="region of interest" description="Disordered" evidence="6">
    <location>
        <begin position="931"/>
        <end position="955"/>
    </location>
</feature>
<feature type="compositionally biased region" description="Basic and acidic residues" evidence="6">
    <location>
        <begin position="28"/>
        <end position="38"/>
    </location>
</feature>
<feature type="domain" description="Protein kinase" evidence="7">
    <location>
        <begin position="92"/>
        <end position="355"/>
    </location>
</feature>
<dbReference type="PANTHER" id="PTHR43289">
    <property type="entry name" value="MITOGEN-ACTIVATED PROTEIN KINASE KINASE KINASE 20-RELATED"/>
    <property type="match status" value="1"/>
</dbReference>
<dbReference type="Pfam" id="PF00069">
    <property type="entry name" value="Pkinase"/>
    <property type="match status" value="1"/>
</dbReference>
<evidence type="ECO:0000256" key="2">
    <source>
        <dbReference type="ARBA" id="ARBA00022741"/>
    </source>
</evidence>
<proteinExistence type="predicted"/>
<dbReference type="EC" id="2.7.11.1" evidence="8"/>
<evidence type="ECO:0000313" key="9">
    <source>
        <dbReference type="Proteomes" id="UP000317318"/>
    </source>
</evidence>
<dbReference type="KEGG" id="svp:Pan189_42470"/>
<feature type="compositionally biased region" description="Basic and acidic residues" evidence="6">
    <location>
        <begin position="942"/>
        <end position="955"/>
    </location>
</feature>
<dbReference type="InterPro" id="IPR000719">
    <property type="entry name" value="Prot_kinase_dom"/>
</dbReference>
<dbReference type="SMART" id="SM00220">
    <property type="entry name" value="S_TKc"/>
    <property type="match status" value="1"/>
</dbReference>
<keyword evidence="4 5" id="KW-0067">ATP-binding</keyword>
<dbReference type="InterPro" id="IPR017441">
    <property type="entry name" value="Protein_kinase_ATP_BS"/>
</dbReference>
<dbReference type="RefSeq" id="WP_145365947.1">
    <property type="nucleotide sequence ID" value="NZ_CP036268.1"/>
</dbReference>
<sequence length="955" mass="101393">MHNVESDSAFTSEESVEADLLDGPPHIPRNDTVVRDDTGSEPSAESDLSGSTETYHNPELDSAIVRRLFPPADGTPAEQLAPDAGGIEIDYFTIEKRIGIGGMGAVFRALDTRLQRIVALKVLSPSLSAEPNAVLRFKNEARAAARLDDSGIARVYHYGEASGLHYIAFEFIEGVNVRDQICKVNRVAPAEAVRIALHITAALKHTAAMGVVHRDIKPSNIILMPDGRAKLVDLGLARKPSTDSYGELTVPGTTLGTFDYISPEQAKDPRTVDVRGDIYSLGCTLYHMLTGEPPYSEGTLLQKLLDHQGKSVPDARVKNSSVPVALSAVLKKMMASQPKQRYATPDDLRFDLERVARAVGLRLDVPVSPLPDRQPHGAFWERNAIWFLAGSVLLLLVAGVEHFATTSDVDSGVENLLAGLEQVGPSTTESDEVSPTSSMGGTSGSSQLVDGSADGATQPVGVAIGSPESTDESPFLLGTDLADGPVPPSPAAPINLPKPPWKAPIAAIGPAEYSGGGSVKPQTLADPPGASGPAAGETGTVLAPRPTETPDGKLVRLISADSGTSTAFRSIESACASAANNDVIELAFDGPAQLGPERRPILIDGKNLTIRAVERSDDGKPYRPVLQFESDSTMTAPTSARIIIRDGSLRLQGVAISATVPTDASAWTLISFPPRGSLRISDASITVRNPSRRPGAVFTPAPRSSTAISTVVALGSAKPPASFSVEIDNSFIRAESALLKTNGNSPGRLDLRNVAIATDGPVMQLTGGVENVAEGAAIDMRLDHTTIVSRGPFLTADAGSVRQSLMPIGVTARDSIFRIGSDQPLISFVGESDVDSLRRLLTWTGENNRYDGPVEFWSIEAPGQMIPSSSRDFDQWVAYWSDSMQSGNEATASTERLPWLNDPALIPPIEMTPDYVAFSISSISPEDIPLIQGTQHSPVGVKPDELPRFLDTSRP</sequence>
<feature type="compositionally biased region" description="Pro residues" evidence="6">
    <location>
        <begin position="485"/>
        <end position="498"/>
    </location>
</feature>
<evidence type="ECO:0000256" key="4">
    <source>
        <dbReference type="ARBA" id="ARBA00022840"/>
    </source>
</evidence>
<keyword evidence="2 5" id="KW-0547">Nucleotide-binding</keyword>
<dbReference type="PANTHER" id="PTHR43289:SF6">
    <property type="entry name" value="SERINE_THREONINE-PROTEIN KINASE NEKL-3"/>
    <property type="match status" value="1"/>
</dbReference>
<organism evidence="8 9">
    <name type="scientific">Stratiformator vulcanicus</name>
    <dbReference type="NCBI Taxonomy" id="2527980"/>
    <lineage>
        <taxon>Bacteria</taxon>
        <taxon>Pseudomonadati</taxon>
        <taxon>Planctomycetota</taxon>
        <taxon>Planctomycetia</taxon>
        <taxon>Planctomycetales</taxon>
        <taxon>Planctomycetaceae</taxon>
        <taxon>Stratiformator</taxon>
    </lineage>
</organism>
<keyword evidence="1 8" id="KW-0808">Transferase</keyword>
<keyword evidence="3 8" id="KW-0418">Kinase</keyword>
<name>A0A517R7I3_9PLAN</name>
<evidence type="ECO:0000313" key="8">
    <source>
        <dbReference type="EMBL" id="QDT39835.1"/>
    </source>
</evidence>
<accession>A0A517R7I3</accession>
<evidence type="ECO:0000256" key="3">
    <source>
        <dbReference type="ARBA" id="ARBA00022777"/>
    </source>
</evidence>
<dbReference type="Proteomes" id="UP000317318">
    <property type="component" value="Chromosome"/>
</dbReference>
<feature type="compositionally biased region" description="Low complexity" evidence="6">
    <location>
        <begin position="434"/>
        <end position="446"/>
    </location>
</feature>
<dbReference type="GO" id="GO:0005524">
    <property type="term" value="F:ATP binding"/>
    <property type="evidence" value="ECO:0007669"/>
    <property type="project" value="UniProtKB-UniRule"/>
</dbReference>
<dbReference type="SUPFAM" id="SSF56112">
    <property type="entry name" value="Protein kinase-like (PK-like)"/>
    <property type="match status" value="1"/>
</dbReference>
<feature type="compositionally biased region" description="Polar residues" evidence="6">
    <location>
        <begin position="40"/>
        <end position="55"/>
    </location>
</feature>
<dbReference type="PROSITE" id="PS00107">
    <property type="entry name" value="PROTEIN_KINASE_ATP"/>
    <property type="match status" value="1"/>
</dbReference>
<evidence type="ECO:0000256" key="6">
    <source>
        <dbReference type="SAM" id="MobiDB-lite"/>
    </source>
</evidence>
<feature type="compositionally biased region" description="Low complexity" evidence="6">
    <location>
        <begin position="527"/>
        <end position="536"/>
    </location>
</feature>
<dbReference type="EMBL" id="CP036268">
    <property type="protein sequence ID" value="QDT39835.1"/>
    <property type="molecule type" value="Genomic_DNA"/>
</dbReference>
<protein>
    <submittedName>
        <fullName evidence="8">Serine/threonine-protein kinase PknB</fullName>
        <ecNumber evidence="8">2.7.11.1</ecNumber>
    </submittedName>
</protein>
<dbReference type="Gene3D" id="3.30.200.20">
    <property type="entry name" value="Phosphorylase Kinase, domain 1"/>
    <property type="match status" value="1"/>
</dbReference>
<dbReference type="PROSITE" id="PS00108">
    <property type="entry name" value="PROTEIN_KINASE_ST"/>
    <property type="match status" value="1"/>
</dbReference>
<keyword evidence="9" id="KW-1185">Reference proteome</keyword>
<feature type="binding site" evidence="5">
    <location>
        <position position="121"/>
    </location>
    <ligand>
        <name>ATP</name>
        <dbReference type="ChEBI" id="CHEBI:30616"/>
    </ligand>
</feature>
<dbReference type="PROSITE" id="PS50011">
    <property type="entry name" value="PROTEIN_KINASE_DOM"/>
    <property type="match status" value="1"/>
</dbReference>
<feature type="region of interest" description="Disordered" evidence="6">
    <location>
        <begin position="514"/>
        <end position="551"/>
    </location>
</feature>
<evidence type="ECO:0000256" key="1">
    <source>
        <dbReference type="ARBA" id="ARBA00022679"/>
    </source>
</evidence>
<evidence type="ECO:0000259" key="7">
    <source>
        <dbReference type="PROSITE" id="PS50011"/>
    </source>
</evidence>
<gene>
    <name evidence="8" type="primary">pknB_5</name>
    <name evidence="8" type="ORF">Pan189_42470</name>
</gene>
<dbReference type="InterPro" id="IPR008271">
    <property type="entry name" value="Ser/Thr_kinase_AS"/>
</dbReference>
<dbReference type="CDD" id="cd14014">
    <property type="entry name" value="STKc_PknB_like"/>
    <property type="match status" value="1"/>
</dbReference>
<feature type="region of interest" description="Disordered" evidence="6">
    <location>
        <begin position="1"/>
        <end position="56"/>
    </location>
</feature>
<dbReference type="AlphaFoldDB" id="A0A517R7I3"/>
<evidence type="ECO:0000256" key="5">
    <source>
        <dbReference type="PROSITE-ProRule" id="PRU10141"/>
    </source>
</evidence>